<proteinExistence type="inferred from homology"/>
<name>A0A6B2M166_9BACT</name>
<dbReference type="GO" id="GO:0022625">
    <property type="term" value="C:cytosolic large ribosomal subunit"/>
    <property type="evidence" value="ECO:0007669"/>
    <property type="project" value="TreeGrafter"/>
</dbReference>
<dbReference type="PANTHER" id="PTHR13501">
    <property type="entry name" value="CHLOROPLAST 50S RIBOSOMAL PROTEIN L22-RELATED"/>
    <property type="match status" value="1"/>
</dbReference>
<evidence type="ECO:0000256" key="5">
    <source>
        <dbReference type="ARBA" id="ARBA00023274"/>
    </source>
</evidence>
<dbReference type="SUPFAM" id="SSF54843">
    <property type="entry name" value="Ribosomal protein L22"/>
    <property type="match status" value="1"/>
</dbReference>
<dbReference type="InterPro" id="IPR047867">
    <property type="entry name" value="Ribosomal_uL22_bac/org-type"/>
</dbReference>
<dbReference type="GO" id="GO:0019843">
    <property type="term" value="F:rRNA binding"/>
    <property type="evidence" value="ECO:0007669"/>
    <property type="project" value="UniProtKB-UniRule"/>
</dbReference>
<dbReference type="InterPro" id="IPR005727">
    <property type="entry name" value="Ribosomal_uL22_bac/chlpt-type"/>
</dbReference>
<evidence type="ECO:0000313" key="12">
    <source>
        <dbReference type="Proteomes" id="UP000478417"/>
    </source>
</evidence>
<comment type="caution">
    <text evidence="11">The sequence shown here is derived from an EMBL/GenBank/DDBJ whole genome shotgun (WGS) entry which is preliminary data.</text>
</comment>
<accession>A0A6B2M166</accession>
<dbReference type="Gene3D" id="3.90.470.10">
    <property type="entry name" value="Ribosomal protein L22/L17"/>
    <property type="match status" value="1"/>
</dbReference>
<evidence type="ECO:0000256" key="1">
    <source>
        <dbReference type="ARBA" id="ARBA00009451"/>
    </source>
</evidence>
<gene>
    <name evidence="7 11" type="primary">rplV</name>
    <name evidence="11" type="ORF">G0Q06_09320</name>
</gene>
<keyword evidence="5 7" id="KW-0687">Ribonucleoprotein</keyword>
<evidence type="ECO:0000256" key="3">
    <source>
        <dbReference type="ARBA" id="ARBA00022884"/>
    </source>
</evidence>
<protein>
    <recommendedName>
        <fullName evidence="6 7">Large ribosomal subunit protein uL22</fullName>
    </recommendedName>
</protein>
<dbReference type="InterPro" id="IPR036394">
    <property type="entry name" value="Ribosomal_uL22_sf"/>
</dbReference>
<dbReference type="GO" id="GO:0003735">
    <property type="term" value="F:structural constituent of ribosome"/>
    <property type="evidence" value="ECO:0007669"/>
    <property type="project" value="InterPro"/>
</dbReference>
<keyword evidence="12" id="KW-1185">Reference proteome</keyword>
<reference evidence="11 12" key="1">
    <citation type="submission" date="2020-02" db="EMBL/GenBank/DDBJ databases">
        <title>Albibacoteraceae fam. nov., the first described family within the subdivision 4 Verrucomicrobia.</title>
        <authorList>
            <person name="Xi F."/>
        </authorList>
    </citation>
    <scope>NUCLEOTIDE SEQUENCE [LARGE SCALE GENOMIC DNA]</scope>
    <source>
        <strain evidence="11 12">CK1056</strain>
    </source>
</reference>
<evidence type="ECO:0000256" key="6">
    <source>
        <dbReference type="ARBA" id="ARBA00035207"/>
    </source>
</evidence>
<keyword evidence="2 7" id="KW-0699">rRNA-binding</keyword>
<dbReference type="NCBIfam" id="TIGR01044">
    <property type="entry name" value="rplV_bact"/>
    <property type="match status" value="1"/>
</dbReference>
<dbReference type="AlphaFoldDB" id="A0A6B2M166"/>
<dbReference type="RefSeq" id="WP_163964889.1">
    <property type="nucleotide sequence ID" value="NZ_JAAGNX010000002.1"/>
</dbReference>
<dbReference type="GO" id="GO:0006412">
    <property type="term" value="P:translation"/>
    <property type="evidence" value="ECO:0007669"/>
    <property type="project" value="UniProtKB-UniRule"/>
</dbReference>
<evidence type="ECO:0000256" key="2">
    <source>
        <dbReference type="ARBA" id="ARBA00022730"/>
    </source>
</evidence>
<evidence type="ECO:0000256" key="4">
    <source>
        <dbReference type="ARBA" id="ARBA00022980"/>
    </source>
</evidence>
<evidence type="ECO:0000256" key="9">
    <source>
        <dbReference type="RuleBase" id="RU004006"/>
    </source>
</evidence>
<dbReference type="InterPro" id="IPR001063">
    <property type="entry name" value="Ribosomal_uL22"/>
</dbReference>
<evidence type="ECO:0000256" key="10">
    <source>
        <dbReference type="RuleBase" id="RU004008"/>
    </source>
</evidence>
<keyword evidence="3 7" id="KW-0694">RNA-binding</keyword>
<keyword evidence="4 7" id="KW-0689">Ribosomal protein</keyword>
<evidence type="ECO:0000313" key="11">
    <source>
        <dbReference type="EMBL" id="NDV62648.1"/>
    </source>
</evidence>
<comment type="function">
    <text evidence="7">The globular domain of the protein is located near the polypeptide exit tunnel on the outside of the subunit, while an extended beta-hairpin is found that lines the wall of the exit tunnel in the center of the 70S ribosome.</text>
</comment>
<dbReference type="EMBL" id="JAAGNX010000002">
    <property type="protein sequence ID" value="NDV62648.1"/>
    <property type="molecule type" value="Genomic_DNA"/>
</dbReference>
<evidence type="ECO:0000256" key="7">
    <source>
        <dbReference type="HAMAP-Rule" id="MF_01331"/>
    </source>
</evidence>
<dbReference type="CDD" id="cd00336">
    <property type="entry name" value="Ribosomal_L22"/>
    <property type="match status" value="1"/>
</dbReference>
<comment type="similarity">
    <text evidence="1 7 8">Belongs to the universal ribosomal protein uL22 family.</text>
</comment>
<dbReference type="Pfam" id="PF00237">
    <property type="entry name" value="Ribosomal_L22"/>
    <property type="match status" value="1"/>
</dbReference>
<dbReference type="HAMAP" id="MF_01331_B">
    <property type="entry name" value="Ribosomal_uL22_B"/>
    <property type="match status" value="1"/>
</dbReference>
<organism evidence="11 12">
    <name type="scientific">Oceanipulchritudo coccoides</name>
    <dbReference type="NCBI Taxonomy" id="2706888"/>
    <lineage>
        <taxon>Bacteria</taxon>
        <taxon>Pseudomonadati</taxon>
        <taxon>Verrucomicrobiota</taxon>
        <taxon>Opitutia</taxon>
        <taxon>Puniceicoccales</taxon>
        <taxon>Oceanipulchritudinaceae</taxon>
        <taxon>Oceanipulchritudo</taxon>
    </lineage>
</organism>
<dbReference type="Proteomes" id="UP000478417">
    <property type="component" value="Unassembled WGS sequence"/>
</dbReference>
<evidence type="ECO:0000256" key="8">
    <source>
        <dbReference type="RuleBase" id="RU004005"/>
    </source>
</evidence>
<comment type="subunit">
    <text evidence="7 9">Part of the 50S ribosomal subunit.</text>
</comment>
<dbReference type="PANTHER" id="PTHR13501:SF8">
    <property type="entry name" value="LARGE RIBOSOMAL SUBUNIT PROTEIN UL22M"/>
    <property type="match status" value="1"/>
</dbReference>
<sequence>MEVIAYTKYSRISPKKAREVANELRGRPANEALELLKFIPRKAARLIHKTLHSAVANAENNHNLNSDDLVIKEAIVEEGPAFRRFKPAARGSAKPIRKRTSHLRIVLTESSN</sequence>
<comment type="function">
    <text evidence="7 10">This protein binds specifically to 23S rRNA; its binding is stimulated by other ribosomal proteins, e.g., L4, L17, and L20. It is important during the early stages of 50S assembly. It makes multiple contacts with different domains of the 23S rRNA in the assembled 50S subunit and ribosome.</text>
</comment>